<dbReference type="EMBL" id="JAAKZF010000035">
    <property type="protein sequence ID" value="NGO53686.1"/>
    <property type="molecule type" value="Genomic_DNA"/>
</dbReference>
<organism evidence="4 5">
    <name type="scientific">Allomesorhizobium camelthorni</name>
    <dbReference type="NCBI Taxonomy" id="475069"/>
    <lineage>
        <taxon>Bacteria</taxon>
        <taxon>Pseudomonadati</taxon>
        <taxon>Pseudomonadota</taxon>
        <taxon>Alphaproteobacteria</taxon>
        <taxon>Hyphomicrobiales</taxon>
        <taxon>Phyllobacteriaceae</taxon>
        <taxon>Allomesorhizobium</taxon>
    </lineage>
</organism>
<reference evidence="4 5" key="1">
    <citation type="submission" date="2020-02" db="EMBL/GenBank/DDBJ databases">
        <title>Genome sequence of strain CCNWXJ40-4.</title>
        <authorList>
            <person name="Gao J."/>
            <person name="Sun J."/>
        </authorList>
    </citation>
    <scope>NUCLEOTIDE SEQUENCE [LARGE SCALE GENOMIC DNA]</scope>
    <source>
        <strain evidence="4 5">CCNWXJ 40-4</strain>
    </source>
</reference>
<dbReference type="Gene3D" id="3.40.50.720">
    <property type="entry name" value="NAD(P)-binding Rossmann-like Domain"/>
    <property type="match status" value="1"/>
</dbReference>
<comment type="caution">
    <text evidence="4">The sequence shown here is derived from an EMBL/GenBank/DDBJ whole genome shotgun (WGS) entry which is preliminary data.</text>
</comment>
<dbReference type="SUPFAM" id="SSF51735">
    <property type="entry name" value="NAD(P)-binding Rossmann-fold domains"/>
    <property type="match status" value="1"/>
</dbReference>
<proteinExistence type="predicted"/>
<evidence type="ECO:0000313" key="5">
    <source>
        <dbReference type="Proteomes" id="UP001642900"/>
    </source>
</evidence>
<evidence type="ECO:0000259" key="3">
    <source>
        <dbReference type="Pfam" id="PF13761"/>
    </source>
</evidence>
<feature type="region of interest" description="Disordered" evidence="1">
    <location>
        <begin position="554"/>
        <end position="600"/>
    </location>
</feature>
<dbReference type="PANTHER" id="PTHR43796">
    <property type="entry name" value="CARBOXYNORSPERMIDINE SYNTHASE"/>
    <property type="match status" value="1"/>
</dbReference>
<name>A0A6G4WHJ1_9HYPH</name>
<accession>A0A6G4WHJ1</accession>
<protein>
    <submittedName>
        <fullName evidence="4">DUF4166 domain-containing protein</fullName>
    </submittedName>
</protein>
<dbReference type="InterPro" id="IPR025311">
    <property type="entry name" value="DUF4166"/>
</dbReference>
<dbReference type="AlphaFoldDB" id="A0A6G4WHJ1"/>
<feature type="domain" description="DUF4166" evidence="3">
    <location>
        <begin position="402"/>
        <end position="548"/>
    </location>
</feature>
<dbReference type="PANTHER" id="PTHR43796:SF2">
    <property type="entry name" value="CARBOXYNORSPERMIDINE SYNTHASE"/>
    <property type="match status" value="1"/>
</dbReference>
<evidence type="ECO:0000259" key="2">
    <source>
        <dbReference type="Pfam" id="PF03435"/>
    </source>
</evidence>
<feature type="domain" description="Saccharopine dehydrogenase NADP binding" evidence="2">
    <location>
        <begin position="4"/>
        <end position="126"/>
    </location>
</feature>
<evidence type="ECO:0000313" key="4">
    <source>
        <dbReference type="EMBL" id="NGO53686.1"/>
    </source>
</evidence>
<evidence type="ECO:0000256" key="1">
    <source>
        <dbReference type="SAM" id="MobiDB-lite"/>
    </source>
</evidence>
<sequence>MARILVIGGYGVFGGRLTERLAAETSAEILVAGRSLEKAAAHCRRKGGKPVRIDRDGDIFNEIALLEPTIVIDAAGPFQAYGKDRYRIAEAAIAAKAHYIDLADDSAFVAGIGTLDDSAKAAGVAVISGASSVPAISAAALDELTQGLSAVSLAGSAILPGNRVPRGLSVLRAIVGQAGRPLHVWRGGNWTDTTAWGDLRRFTLEARGVAPLEGRLASAIGAPDLILFPERYGVRSALFHAGLELKTLHLGLWLLALPVRFGLVRSLGPLAGRLGRMAGWLARFGSDRGGMVAYAVGRDSAGRAVDRRWTLIAEAGDGPQVPPTPALLLALKLMNGAGLTAGASPAVGLLTLSEIEIGLSPFRIRFDRSEKPAAPLLERVLPEGFATLPQSWCRLAEIHDIDRFEGMASVERGVGLSARLIGALFGFPSAAPAVFVSVTKEKTTSGEKWTRRFGTKSFVSHLSRKPDDGPGVLRERFGPFSFLLRLSAERGRVAWPVQSGRVLGVPLPRALMPRSETVEYEGADGRFCFDVKISMPLAGLIVRYRGWLEPASPPHGLSRTGSPAAAPSSIHLPAAQSDQPAPVAPEAASTISGRAGISGT</sequence>
<dbReference type="Pfam" id="PF13761">
    <property type="entry name" value="DUF4166"/>
    <property type="match status" value="1"/>
</dbReference>
<dbReference type="Pfam" id="PF03435">
    <property type="entry name" value="Sacchrp_dh_NADP"/>
    <property type="match status" value="1"/>
</dbReference>
<gene>
    <name evidence="4" type="ORF">G6N73_21390</name>
</gene>
<keyword evidence="5" id="KW-1185">Reference proteome</keyword>
<dbReference type="InterPro" id="IPR036291">
    <property type="entry name" value="NAD(P)-bd_dom_sf"/>
</dbReference>
<dbReference type="InterPro" id="IPR005097">
    <property type="entry name" value="Sacchrp_dh_NADP-bd"/>
</dbReference>
<dbReference type="Proteomes" id="UP001642900">
    <property type="component" value="Unassembled WGS sequence"/>
</dbReference>